<dbReference type="Pfam" id="PF03572">
    <property type="entry name" value="Peptidase_S41"/>
    <property type="match status" value="1"/>
</dbReference>
<feature type="non-terminal residue" evidence="4">
    <location>
        <position position="1"/>
    </location>
</feature>
<feature type="non-terminal residue" evidence="4">
    <location>
        <position position="672"/>
    </location>
</feature>
<dbReference type="OrthoDB" id="27214at2759"/>
<evidence type="ECO:0000256" key="1">
    <source>
        <dbReference type="SAM" id="MobiDB-lite"/>
    </source>
</evidence>
<dbReference type="InterPro" id="IPR005151">
    <property type="entry name" value="Tail-specific_protease"/>
</dbReference>
<dbReference type="InterPro" id="IPR029045">
    <property type="entry name" value="ClpP/crotonase-like_dom_sf"/>
</dbReference>
<sequence length="672" mass="74966">EPCARVSAASSSSMAATPKASTVYILAKDAMECLRSVPLLDVEGNALLTEELKAWFQFQSTLSYQKNPPETMKDRRIDLLGDLDRLAQGLDEGHFTNEFDFMFQLWLLSNNAYDFHFFYTPDIINVFTSWVRGNPEVDNLDLVSISRDGRETPQIYNYEYLVNESRHTNPHPVRKINGIDVEDFLHALAVYPQYNDINARYNKNFPNQASMANGDNGSTFNSNTVIEGEKTLIEYSDGFQKSYLNYATIDPSVTWDGVVNGQTFFNAFLNKTIPKKQPAKRNEPSEEPSTKADPSVIQSGYPSDPVVIHSAGIIAGYFLKQQGYDDTAVLSITSFEPRDDQSNSDFVEFQDVVNTFLSKSTEASKSRLIIDLRANGGGALFLGFDTFHQLFPTVEMHGLTRIRKHKAVNITANVVTKVLTDVTPNAATAACDNDQDSAICAAWQSELNYKLYLNGENKPYQDAISYFDPYTYNNDEFTDAAAYNFNDITTQSEIPLTGFLKRKDLIPGKQTFASQNIILVQDGGCGSTCAIFSELMKTQGKVRQVVLGGEPQPGTMQGVSGSKGGQVLEFSQIADMINTALKLQPSPDISGDPAINTIINPSKVFKRGTGRINWRNNMRLGDKSATPLEFIYEAADCRLWYTKEMYQDITHVWTRAAHAMWEDTSYCVPGST</sequence>
<dbReference type="STRING" id="97972.A0A2V1DUI3"/>
<dbReference type="GO" id="GO:0008236">
    <property type="term" value="F:serine-type peptidase activity"/>
    <property type="evidence" value="ECO:0007669"/>
    <property type="project" value="InterPro"/>
</dbReference>
<dbReference type="GO" id="GO:0006508">
    <property type="term" value="P:proteolysis"/>
    <property type="evidence" value="ECO:0007669"/>
    <property type="project" value="InterPro"/>
</dbReference>
<evidence type="ECO:0000259" key="2">
    <source>
        <dbReference type="Pfam" id="PF03572"/>
    </source>
</evidence>
<gene>
    <name evidence="4" type="ORF">DM02DRAFT_475658</name>
</gene>
<feature type="region of interest" description="Disordered" evidence="1">
    <location>
        <begin position="275"/>
        <end position="297"/>
    </location>
</feature>
<accession>A0A2V1DUI3</accession>
<dbReference type="SUPFAM" id="SSF52096">
    <property type="entry name" value="ClpP/crotonase"/>
    <property type="match status" value="1"/>
</dbReference>
<dbReference type="InterPro" id="IPR052766">
    <property type="entry name" value="S41A_metabolite_peptidase"/>
</dbReference>
<dbReference type="PANTHER" id="PTHR37049">
    <property type="entry name" value="PEPTIDASE S41 FAMILY PROTEIN"/>
    <property type="match status" value="1"/>
</dbReference>
<evidence type="ECO:0000259" key="3">
    <source>
        <dbReference type="Pfam" id="PF23658"/>
    </source>
</evidence>
<dbReference type="AlphaFoldDB" id="A0A2V1DUI3"/>
<evidence type="ECO:0000313" key="4">
    <source>
        <dbReference type="EMBL" id="PVI01821.1"/>
    </source>
</evidence>
<organism evidence="4 5">
    <name type="scientific">Periconia macrospinosa</name>
    <dbReference type="NCBI Taxonomy" id="97972"/>
    <lineage>
        <taxon>Eukaryota</taxon>
        <taxon>Fungi</taxon>
        <taxon>Dikarya</taxon>
        <taxon>Ascomycota</taxon>
        <taxon>Pezizomycotina</taxon>
        <taxon>Dothideomycetes</taxon>
        <taxon>Pleosporomycetidae</taxon>
        <taxon>Pleosporales</taxon>
        <taxon>Massarineae</taxon>
        <taxon>Periconiaceae</taxon>
        <taxon>Periconia</taxon>
    </lineage>
</organism>
<feature type="domain" description="CPAF-like PDZ" evidence="3">
    <location>
        <begin position="139"/>
        <end position="252"/>
    </location>
</feature>
<name>A0A2V1DUI3_9PLEO</name>
<dbReference type="Pfam" id="PF23658">
    <property type="entry name" value="PDZ_CPAF_rel"/>
    <property type="match status" value="1"/>
</dbReference>
<keyword evidence="5" id="KW-1185">Reference proteome</keyword>
<dbReference type="Proteomes" id="UP000244855">
    <property type="component" value="Unassembled WGS sequence"/>
</dbReference>
<proteinExistence type="predicted"/>
<reference evidence="4 5" key="1">
    <citation type="journal article" date="2018" name="Sci. Rep.">
        <title>Comparative genomics provides insights into the lifestyle and reveals functional heterogeneity of dark septate endophytic fungi.</title>
        <authorList>
            <person name="Knapp D.G."/>
            <person name="Nemeth J.B."/>
            <person name="Barry K."/>
            <person name="Hainaut M."/>
            <person name="Henrissat B."/>
            <person name="Johnson J."/>
            <person name="Kuo A."/>
            <person name="Lim J.H.P."/>
            <person name="Lipzen A."/>
            <person name="Nolan M."/>
            <person name="Ohm R.A."/>
            <person name="Tamas L."/>
            <person name="Grigoriev I.V."/>
            <person name="Spatafora J.W."/>
            <person name="Nagy L.G."/>
            <person name="Kovacs G.M."/>
        </authorList>
    </citation>
    <scope>NUCLEOTIDE SEQUENCE [LARGE SCALE GENOMIC DNA]</scope>
    <source>
        <strain evidence="4 5">DSE2036</strain>
    </source>
</reference>
<feature type="compositionally biased region" description="Basic and acidic residues" evidence="1">
    <location>
        <begin position="280"/>
        <end position="290"/>
    </location>
</feature>
<protein>
    <submittedName>
        <fullName evidence="4">Uncharacterized protein</fullName>
    </submittedName>
</protein>
<dbReference type="InterPro" id="IPR056186">
    <property type="entry name" value="PDZ_CPAF-rel"/>
</dbReference>
<evidence type="ECO:0000313" key="5">
    <source>
        <dbReference type="Proteomes" id="UP000244855"/>
    </source>
</evidence>
<dbReference type="PANTHER" id="PTHR37049:SF4">
    <property type="entry name" value="RHODANESE DOMAIN-CONTAINING PROTEIN"/>
    <property type="match status" value="1"/>
</dbReference>
<feature type="domain" description="Tail specific protease" evidence="2">
    <location>
        <begin position="327"/>
        <end position="543"/>
    </location>
</feature>
<dbReference type="Gene3D" id="3.90.226.10">
    <property type="entry name" value="2-enoyl-CoA Hydratase, Chain A, domain 1"/>
    <property type="match status" value="1"/>
</dbReference>
<dbReference type="EMBL" id="KZ805352">
    <property type="protein sequence ID" value="PVI01821.1"/>
    <property type="molecule type" value="Genomic_DNA"/>
</dbReference>